<dbReference type="GO" id="GO:0008017">
    <property type="term" value="F:microtubule binding"/>
    <property type="evidence" value="ECO:0007669"/>
    <property type="project" value="UniProtKB-UniRule"/>
</dbReference>
<feature type="repeat" description="WD" evidence="8">
    <location>
        <begin position="60"/>
        <end position="101"/>
    </location>
</feature>
<evidence type="ECO:0000256" key="8">
    <source>
        <dbReference type="PROSITE-ProRule" id="PRU00221"/>
    </source>
</evidence>
<evidence type="ECO:0000256" key="3">
    <source>
        <dbReference type="ARBA" id="ARBA00022574"/>
    </source>
</evidence>
<dbReference type="GO" id="GO:0000922">
    <property type="term" value="C:spindle pole"/>
    <property type="evidence" value="ECO:0007669"/>
    <property type="project" value="UniProtKB-SubCell"/>
</dbReference>
<feature type="domain" description="Katanin p80 subunit C-terminal" evidence="10">
    <location>
        <begin position="439"/>
        <end position="597"/>
    </location>
</feature>
<keyword evidence="2 7" id="KW-0963">Cytoplasm</keyword>
<dbReference type="HOGENOM" id="CLU_007811_3_0_1"/>
<feature type="repeat" description="WD" evidence="8">
    <location>
        <begin position="144"/>
        <end position="185"/>
    </location>
</feature>
<keyword evidence="7" id="KW-0132">Cell division</keyword>
<feature type="compositionally biased region" description="Polar residues" evidence="9">
    <location>
        <begin position="310"/>
        <end position="326"/>
    </location>
</feature>
<dbReference type="Pfam" id="PF13925">
    <property type="entry name" value="Katanin_con80"/>
    <property type="match status" value="1"/>
</dbReference>
<dbReference type="Proteomes" id="UP000009022">
    <property type="component" value="Unassembled WGS sequence"/>
</dbReference>
<dbReference type="PhylomeDB" id="B3RIM3"/>
<comment type="subunit">
    <text evidence="7">Interacts with KATNA1. This interaction enhances the microtubule binding and severing activity of KATNA1 and also targets this activity to the centrosome.</text>
</comment>
<dbReference type="OMA" id="AMDVQCP"/>
<keyword evidence="3 8" id="KW-0853">WD repeat</keyword>
<dbReference type="GO" id="GO:0051013">
    <property type="term" value="P:microtubule severing"/>
    <property type="evidence" value="ECO:0007669"/>
    <property type="project" value="UniProtKB-UniRule"/>
</dbReference>
<evidence type="ECO:0000256" key="4">
    <source>
        <dbReference type="ARBA" id="ARBA00022701"/>
    </source>
</evidence>
<dbReference type="InParanoid" id="B3RIM3"/>
<proteinExistence type="inferred from homology"/>
<evidence type="ECO:0000259" key="10">
    <source>
        <dbReference type="Pfam" id="PF13925"/>
    </source>
</evidence>
<dbReference type="EMBL" id="DS985241">
    <property type="protein sequence ID" value="EDV29009.1"/>
    <property type="molecule type" value="Genomic_DNA"/>
</dbReference>
<dbReference type="GO" id="GO:0007019">
    <property type="term" value="P:microtubule depolymerization"/>
    <property type="evidence" value="ECO:0000318"/>
    <property type="project" value="GO_Central"/>
</dbReference>
<dbReference type="CDD" id="cd00200">
    <property type="entry name" value="WD40"/>
    <property type="match status" value="1"/>
</dbReference>
<dbReference type="AlphaFoldDB" id="B3RIM3"/>
<accession>B3RIM3</accession>
<protein>
    <recommendedName>
        <fullName evidence="7">Katanin p80 WD40 repeat-containing subunit B1</fullName>
        <shortName evidence="7">Katanin p80 subunit B1</shortName>
    </recommendedName>
    <alternativeName>
        <fullName evidence="7">p80 katanin</fullName>
    </alternativeName>
</protein>
<dbReference type="GO" id="GO:0051301">
    <property type="term" value="P:cell division"/>
    <property type="evidence" value="ECO:0007669"/>
    <property type="project" value="UniProtKB-KW"/>
</dbReference>
<dbReference type="Pfam" id="PF00400">
    <property type="entry name" value="WD40"/>
    <property type="match status" value="5"/>
</dbReference>
<dbReference type="GO" id="GO:0008352">
    <property type="term" value="C:katanin complex"/>
    <property type="evidence" value="ECO:0000318"/>
    <property type="project" value="GO_Central"/>
</dbReference>
<feature type="repeat" description="WD" evidence="8">
    <location>
        <begin position="102"/>
        <end position="143"/>
    </location>
</feature>
<dbReference type="InterPro" id="IPR026962">
    <property type="entry name" value="KTNB1"/>
</dbReference>
<dbReference type="GeneID" id="6750160"/>
<dbReference type="Gene3D" id="2.130.10.10">
    <property type="entry name" value="YVTN repeat-like/Quinoprotein amine dehydrogenase"/>
    <property type="match status" value="1"/>
</dbReference>
<dbReference type="InterPro" id="IPR019775">
    <property type="entry name" value="WD40_repeat_CS"/>
</dbReference>
<evidence type="ECO:0000313" key="11">
    <source>
        <dbReference type="EMBL" id="EDV29009.1"/>
    </source>
</evidence>
<dbReference type="GO" id="GO:0005737">
    <property type="term" value="C:cytoplasm"/>
    <property type="evidence" value="ECO:0007669"/>
    <property type="project" value="UniProtKB-SubCell"/>
</dbReference>
<evidence type="ECO:0000256" key="9">
    <source>
        <dbReference type="SAM" id="MobiDB-lite"/>
    </source>
</evidence>
<dbReference type="eggNOG" id="KOG0267">
    <property type="taxonomic scope" value="Eukaryota"/>
</dbReference>
<feature type="repeat" description="WD" evidence="8">
    <location>
        <begin position="185"/>
        <end position="215"/>
    </location>
</feature>
<comment type="subcellular location">
    <subcellularLocation>
        <location evidence="1 7">Cytoplasm</location>
        <location evidence="1 7">Cytoskeleton</location>
    </subcellularLocation>
    <subcellularLocation>
        <location evidence="7">Cytoplasm</location>
    </subcellularLocation>
    <subcellularLocation>
        <location evidence="7">Cytoplasm</location>
        <location evidence="7">Cytoskeleton</location>
        <location evidence="7">Microtubule organizing center</location>
        <location evidence="7">Centrosome</location>
    </subcellularLocation>
    <subcellularLocation>
        <location evidence="7">Cytoplasm</location>
        <location evidence="7">Cytoskeleton</location>
        <location evidence="7">Spindle pole</location>
    </subcellularLocation>
    <subcellularLocation>
        <location evidence="7">Cytoplasm</location>
        <location evidence="7">Cytoskeleton</location>
        <location evidence="7">Spindle</location>
    </subcellularLocation>
    <text evidence="7">Predominantly cytoplasmic. Localized to the interphase centrosome and mitotic spindle poles.</text>
</comment>
<feature type="repeat" description="WD" evidence="8">
    <location>
        <begin position="17"/>
        <end position="59"/>
    </location>
</feature>
<dbReference type="PROSITE" id="PS50294">
    <property type="entry name" value="WD_REPEATS_REGION"/>
    <property type="match status" value="4"/>
</dbReference>
<dbReference type="InterPro" id="IPR036322">
    <property type="entry name" value="WD40_repeat_dom_sf"/>
</dbReference>
<dbReference type="CTD" id="6750160"/>
<dbReference type="InterPro" id="IPR020472">
    <property type="entry name" value="WD40_PAC1"/>
</dbReference>
<dbReference type="PANTHER" id="PTHR19845">
    <property type="entry name" value="KATANIN P80 SUBUNIT"/>
    <property type="match status" value="1"/>
</dbReference>
<dbReference type="FunFam" id="2.130.10.10:FF:000183">
    <property type="entry name" value="Katanin p80 WD40 repeat-containing subunit B1"/>
    <property type="match status" value="1"/>
</dbReference>
<keyword evidence="7" id="KW-0131">Cell cycle</keyword>
<dbReference type="SMART" id="SM00320">
    <property type="entry name" value="WD40"/>
    <property type="match status" value="5"/>
</dbReference>
<evidence type="ECO:0000256" key="2">
    <source>
        <dbReference type="ARBA" id="ARBA00022490"/>
    </source>
</evidence>
<keyword evidence="6 7" id="KW-0206">Cytoskeleton</keyword>
<dbReference type="PANTHER" id="PTHR19845:SF0">
    <property type="entry name" value="KATANIN P80 WD40 REPEAT-CONTAINING SUBUNIT B1"/>
    <property type="match status" value="1"/>
</dbReference>
<dbReference type="OrthoDB" id="10251605at2759"/>
<dbReference type="GO" id="GO:0005874">
    <property type="term" value="C:microtubule"/>
    <property type="evidence" value="ECO:0007669"/>
    <property type="project" value="UniProtKB-KW"/>
</dbReference>
<dbReference type="InterPro" id="IPR001680">
    <property type="entry name" value="WD40_rpt"/>
</dbReference>
<dbReference type="InterPro" id="IPR028021">
    <property type="entry name" value="Katanin_C-terminal"/>
</dbReference>
<dbReference type="InterPro" id="IPR015943">
    <property type="entry name" value="WD40/YVTN_repeat-like_dom_sf"/>
</dbReference>
<dbReference type="HAMAP" id="MF_03022">
    <property type="entry name" value="Katanin_p80_B1"/>
    <property type="match status" value="1"/>
</dbReference>
<keyword evidence="5" id="KW-0677">Repeat</keyword>
<organism evidence="11 12">
    <name type="scientific">Trichoplax adhaerens</name>
    <name type="common">Trichoplax reptans</name>
    <dbReference type="NCBI Taxonomy" id="10228"/>
    <lineage>
        <taxon>Eukaryota</taxon>
        <taxon>Metazoa</taxon>
        <taxon>Placozoa</taxon>
        <taxon>Uniplacotomia</taxon>
        <taxon>Trichoplacea</taxon>
        <taxon>Trichoplacidae</taxon>
        <taxon>Trichoplax</taxon>
    </lineage>
</organism>
<dbReference type="PRINTS" id="PR00320">
    <property type="entry name" value="GPROTEINBRPT"/>
</dbReference>
<evidence type="ECO:0000256" key="6">
    <source>
        <dbReference type="ARBA" id="ARBA00023212"/>
    </source>
</evidence>
<evidence type="ECO:0000256" key="1">
    <source>
        <dbReference type="ARBA" id="ARBA00004245"/>
    </source>
</evidence>
<keyword evidence="7" id="KW-0498">Mitosis</keyword>
<comment type="similarity">
    <text evidence="7">Belongs to the WD repeat KATNB1 family.</text>
</comment>
<evidence type="ECO:0000256" key="7">
    <source>
        <dbReference type="HAMAP-Rule" id="MF_03022"/>
    </source>
</evidence>
<dbReference type="SUPFAM" id="SSF50978">
    <property type="entry name" value="WD40 repeat-like"/>
    <property type="match status" value="1"/>
</dbReference>
<dbReference type="PROSITE" id="PS00678">
    <property type="entry name" value="WD_REPEATS_1"/>
    <property type="match status" value="2"/>
</dbReference>
<dbReference type="STRING" id="10228.B3RIM3"/>
<feature type="region of interest" description="Disordered" evidence="9">
    <location>
        <begin position="307"/>
        <end position="350"/>
    </location>
</feature>
<sequence>MAAQSQSSKRAWKLEEFVAHTSSVNCLSLGSKSGRVMVTGGEDNKVNMWAIGKPNVIMSLSGHTSPVECVKFNPTEELVMAGSKSGTLKIWDLDSAKIVRTLTGHKSNIQSLNFHPYGDFVASGSLDTNVKLWDIRRKGCIFTYKGHTDGITAIEFSPDGRWIVSSSADSSARLWDLTAGKILHSFSHNGPVNTIEFHPNEFLLATGSSDRRIKFSEDGSVIFSGLQDVLKVYNWEPIRCYDTVQVGWEKIVDFTVTSNQLIGASFNQANVSVSIIDIEKLNMTGSSGQHMGITQDHTAKVDIARLETSEIPNSEKAPTSQRQSLTDMGEVERLSSPARDSNPKDIPVDPFKTEVGAVGDTKQSKSNEKCEVENLSEKTTDADDLQSCQNNKRVSSAISSEAVSVTLKEKAPEIDLSLFPTEKTDSKIDENKILLELLKDHSVICSVIGNRIQNLNAIHEPWMNGNIKDSIDKAIQIQDTAVLVDLLNILIRNHKLWTLDICAYTLPQVKTLIQDKRECYIRVACQVLRLILKNFGSLIKSTLRSTDFVTGVDITREERLEKCRICYEELSNIKTVISEKAMISGKIGGTFRELQLAFATAID</sequence>
<keyword evidence="12" id="KW-1185">Reference proteome</keyword>
<name>B3RIM3_TRIAD</name>
<dbReference type="PROSITE" id="PS50082">
    <property type="entry name" value="WD_REPEATS_2"/>
    <property type="match status" value="5"/>
</dbReference>
<evidence type="ECO:0000313" key="12">
    <source>
        <dbReference type="Proteomes" id="UP000009022"/>
    </source>
</evidence>
<comment type="function">
    <text evidence="7">Participates in a complex which severs microtubules in an ATP-dependent manner. May act to target the enzymatic subunit of this complex to sites of action such as the centrosome. Microtubule severing may promote rapid reorganization of cellular microtubule arrays and the release of microtubules from the centrosome following nucleation.</text>
</comment>
<gene>
    <name evidence="7" type="primary">KATNB1</name>
    <name evidence="11" type="ORF">TRIADDRAFT_63553</name>
</gene>
<evidence type="ECO:0000256" key="5">
    <source>
        <dbReference type="ARBA" id="ARBA00022737"/>
    </source>
</evidence>
<reference evidence="11 12" key="1">
    <citation type="journal article" date="2008" name="Nature">
        <title>The Trichoplax genome and the nature of placozoans.</title>
        <authorList>
            <person name="Srivastava M."/>
            <person name="Begovic E."/>
            <person name="Chapman J."/>
            <person name="Putnam N.H."/>
            <person name="Hellsten U."/>
            <person name="Kawashima T."/>
            <person name="Kuo A."/>
            <person name="Mitros T."/>
            <person name="Salamov A."/>
            <person name="Carpenter M.L."/>
            <person name="Signorovitch A.Y."/>
            <person name="Moreno M.A."/>
            <person name="Kamm K."/>
            <person name="Grimwood J."/>
            <person name="Schmutz J."/>
            <person name="Shapiro H."/>
            <person name="Grigoriev I.V."/>
            <person name="Buss L.W."/>
            <person name="Schierwater B."/>
            <person name="Dellaporta S.L."/>
            <person name="Rokhsar D.S."/>
        </authorList>
    </citation>
    <scope>NUCLEOTIDE SEQUENCE [LARGE SCALE GENOMIC DNA]</scope>
    <source>
        <strain evidence="11 12">Grell-BS-1999</strain>
    </source>
</reference>
<dbReference type="KEGG" id="tad:TRIADDRAFT_63553"/>
<keyword evidence="4 7" id="KW-0493">Microtubule</keyword>
<dbReference type="RefSeq" id="XP_002108211.1">
    <property type="nucleotide sequence ID" value="XM_002108175.1"/>
</dbReference>
<dbReference type="GO" id="GO:0005813">
    <property type="term" value="C:centrosome"/>
    <property type="evidence" value="ECO:0007669"/>
    <property type="project" value="UniProtKB-SubCell"/>
</dbReference>